<dbReference type="Proteomes" id="UP001519460">
    <property type="component" value="Unassembled WGS sequence"/>
</dbReference>
<dbReference type="InterPro" id="IPR047225">
    <property type="entry name" value="PH_GRAF"/>
</dbReference>
<dbReference type="Gene3D" id="1.10.555.10">
    <property type="entry name" value="Rho GTPase activation protein"/>
    <property type="match status" value="1"/>
</dbReference>
<dbReference type="InterPro" id="IPR011993">
    <property type="entry name" value="PH-like_dom_sf"/>
</dbReference>
<dbReference type="PROSITE" id="PS50003">
    <property type="entry name" value="PH_DOMAIN"/>
    <property type="match status" value="1"/>
</dbReference>
<dbReference type="AlphaFoldDB" id="A0ABD0LXG9"/>
<comment type="caution">
    <text evidence="3">The sequence shown here is derived from an EMBL/GenBank/DDBJ whole genome shotgun (WGS) entry which is preliminary data.</text>
</comment>
<sequence length="206" mass="23516">MDQSGTMKGFTRQGYLYLLEKKALGTTWTKYYCQYKKETKEFYMILYNQIGGKVSEPECYYLESCVRRASETIDRRFCFDITVKDRQGVMTFQALSDEDRRLWLDAMDGKEPSNRLLTSYILVSALLDDVGFTFMRKGIAAIESRGLHEQGLYRVVGVNSKVGNLLKCALDPKKADKVVTGAAHDLQTSRTVHQSSKTRIQDAEDT</sequence>
<dbReference type="InterPro" id="IPR047234">
    <property type="entry name" value="GRAF_fam"/>
</dbReference>
<protein>
    <recommendedName>
        <fullName evidence="2">PH domain-containing protein</fullName>
    </recommendedName>
</protein>
<gene>
    <name evidence="3" type="ORF">BaRGS_00004929</name>
</gene>
<dbReference type="EMBL" id="JACVVK020000018">
    <property type="protein sequence ID" value="KAK7503806.1"/>
    <property type="molecule type" value="Genomic_DNA"/>
</dbReference>
<evidence type="ECO:0000256" key="1">
    <source>
        <dbReference type="ARBA" id="ARBA00022468"/>
    </source>
</evidence>
<name>A0ABD0LXG9_9CAEN</name>
<keyword evidence="4" id="KW-1185">Reference proteome</keyword>
<organism evidence="3 4">
    <name type="scientific">Batillaria attramentaria</name>
    <dbReference type="NCBI Taxonomy" id="370345"/>
    <lineage>
        <taxon>Eukaryota</taxon>
        <taxon>Metazoa</taxon>
        <taxon>Spiralia</taxon>
        <taxon>Lophotrochozoa</taxon>
        <taxon>Mollusca</taxon>
        <taxon>Gastropoda</taxon>
        <taxon>Caenogastropoda</taxon>
        <taxon>Sorbeoconcha</taxon>
        <taxon>Cerithioidea</taxon>
        <taxon>Batillariidae</taxon>
        <taxon>Batillaria</taxon>
    </lineage>
</organism>
<dbReference type="InterPro" id="IPR008936">
    <property type="entry name" value="Rho_GTPase_activation_prot"/>
</dbReference>
<dbReference type="CDD" id="cd01249">
    <property type="entry name" value="BAR-PH_GRAF_family"/>
    <property type="match status" value="1"/>
</dbReference>
<evidence type="ECO:0000259" key="2">
    <source>
        <dbReference type="PROSITE" id="PS50003"/>
    </source>
</evidence>
<dbReference type="PANTHER" id="PTHR12552">
    <property type="entry name" value="OLIGOPHRENIN 1"/>
    <property type="match status" value="1"/>
</dbReference>
<dbReference type="PANTHER" id="PTHR12552:SF1">
    <property type="entry name" value="RHO GTPASE-ACTIVATING PROTEIN GRAF"/>
    <property type="match status" value="1"/>
</dbReference>
<dbReference type="SMART" id="SM00233">
    <property type="entry name" value="PH"/>
    <property type="match status" value="1"/>
</dbReference>
<dbReference type="GO" id="GO:0005096">
    <property type="term" value="F:GTPase activator activity"/>
    <property type="evidence" value="ECO:0007669"/>
    <property type="project" value="UniProtKB-KW"/>
</dbReference>
<reference evidence="3 4" key="1">
    <citation type="journal article" date="2023" name="Sci. Data">
        <title>Genome assembly of the Korean intertidal mud-creeper Batillaria attramentaria.</title>
        <authorList>
            <person name="Patra A.K."/>
            <person name="Ho P.T."/>
            <person name="Jun S."/>
            <person name="Lee S.J."/>
            <person name="Kim Y."/>
            <person name="Won Y.J."/>
        </authorList>
    </citation>
    <scope>NUCLEOTIDE SEQUENCE [LARGE SCALE GENOMIC DNA]</scope>
    <source>
        <strain evidence="3">Wonlab-2016</strain>
    </source>
</reference>
<dbReference type="Pfam" id="PF00169">
    <property type="entry name" value="PH"/>
    <property type="match status" value="1"/>
</dbReference>
<evidence type="ECO:0000313" key="3">
    <source>
        <dbReference type="EMBL" id="KAK7503806.1"/>
    </source>
</evidence>
<proteinExistence type="predicted"/>
<dbReference type="Gene3D" id="2.30.29.30">
    <property type="entry name" value="Pleckstrin-homology domain (PH domain)/Phosphotyrosine-binding domain (PTB)"/>
    <property type="match status" value="1"/>
</dbReference>
<keyword evidence="1" id="KW-0343">GTPase activation</keyword>
<dbReference type="SUPFAM" id="SSF50729">
    <property type="entry name" value="PH domain-like"/>
    <property type="match status" value="1"/>
</dbReference>
<dbReference type="InterPro" id="IPR001849">
    <property type="entry name" value="PH_domain"/>
</dbReference>
<evidence type="ECO:0000313" key="4">
    <source>
        <dbReference type="Proteomes" id="UP001519460"/>
    </source>
</evidence>
<feature type="domain" description="PH" evidence="2">
    <location>
        <begin position="9"/>
        <end position="112"/>
    </location>
</feature>
<accession>A0ABD0LXG9</accession>